<protein>
    <recommendedName>
        <fullName evidence="4">Knr4/Smi1-like domain-containing protein</fullName>
    </recommendedName>
</protein>
<evidence type="ECO:0000313" key="3">
    <source>
        <dbReference type="Proteomes" id="UP000308549"/>
    </source>
</evidence>
<evidence type="ECO:0008006" key="4">
    <source>
        <dbReference type="Google" id="ProtNLM"/>
    </source>
</evidence>
<evidence type="ECO:0000313" key="2">
    <source>
        <dbReference type="EMBL" id="TKA32366.1"/>
    </source>
</evidence>
<reference evidence="2 3" key="1">
    <citation type="submission" date="2017-03" db="EMBL/GenBank/DDBJ databases">
        <title>Genomes of endolithic fungi from Antarctica.</title>
        <authorList>
            <person name="Coleine C."/>
            <person name="Masonjones S."/>
            <person name="Stajich J.E."/>
        </authorList>
    </citation>
    <scope>NUCLEOTIDE SEQUENCE [LARGE SCALE GENOMIC DNA]</scope>
    <source>
        <strain evidence="2 3">CCFEE 6315</strain>
    </source>
</reference>
<evidence type="ECO:0000256" key="1">
    <source>
        <dbReference type="SAM" id="MobiDB-lite"/>
    </source>
</evidence>
<dbReference type="EMBL" id="NAJL01000005">
    <property type="protein sequence ID" value="TKA32366.1"/>
    <property type="molecule type" value="Genomic_DNA"/>
</dbReference>
<feature type="region of interest" description="Disordered" evidence="1">
    <location>
        <begin position="1"/>
        <end position="35"/>
    </location>
</feature>
<gene>
    <name evidence="2" type="ORF">B0A50_01472</name>
</gene>
<dbReference type="AlphaFoldDB" id="A0A4U0UCV1"/>
<proteinExistence type="predicted"/>
<dbReference type="Proteomes" id="UP000308549">
    <property type="component" value="Unassembled WGS sequence"/>
</dbReference>
<organism evidence="2 3">
    <name type="scientific">Salinomyces thailandicus</name>
    <dbReference type="NCBI Taxonomy" id="706561"/>
    <lineage>
        <taxon>Eukaryota</taxon>
        <taxon>Fungi</taxon>
        <taxon>Dikarya</taxon>
        <taxon>Ascomycota</taxon>
        <taxon>Pezizomycotina</taxon>
        <taxon>Dothideomycetes</taxon>
        <taxon>Dothideomycetidae</taxon>
        <taxon>Mycosphaerellales</taxon>
        <taxon>Teratosphaeriaceae</taxon>
        <taxon>Salinomyces</taxon>
    </lineage>
</organism>
<name>A0A4U0UCV1_9PEZI</name>
<keyword evidence="3" id="KW-1185">Reference proteome</keyword>
<dbReference type="OrthoDB" id="5140754at2759"/>
<sequence>MADAPTAGSSSGDVQKALEEFTMADASNAGSSPGDVQKALEEYRKTVLASNQASLTWLVRRLEAMQPSEPMDDEEINERKLEVLQNYLGIDPEPEGLPDLIQRPGDALEHMDSLTRIAGLDGVILLDEGATGSRDERIAHYLDVFNRALNEHAVKEFQGRLSVPAEFRTMMQQVDAVLGAGLPCYRDLFQIAFYGGNSFPPDGGVNERVLQLEGDTDANYVLCLDDDWEVAAGWITGSGLPGDCYALYCRSVREGLDWAWRYHVGARDQTNFEPTADLAAFLTLYARYEEPNERDLEDAEGAPFA</sequence>
<comment type="caution">
    <text evidence="2">The sequence shown here is derived from an EMBL/GenBank/DDBJ whole genome shotgun (WGS) entry which is preliminary data.</text>
</comment>
<accession>A0A4U0UCV1</accession>